<keyword evidence="2" id="KW-0238">DNA-binding</keyword>
<gene>
    <name evidence="4" type="primary">107366868</name>
</gene>
<proteinExistence type="predicted"/>
<keyword evidence="3" id="KW-0539">Nucleus</keyword>
<accession>T1KSI4</accession>
<evidence type="ECO:0000313" key="5">
    <source>
        <dbReference type="Proteomes" id="UP000015104"/>
    </source>
</evidence>
<dbReference type="PANTHER" id="PTHR46380:SF2">
    <property type="entry name" value="CYCLIN-D-BINDING MYB-LIKE TRANSCRIPTION FACTOR 1"/>
    <property type="match status" value="1"/>
</dbReference>
<dbReference type="GO" id="GO:0005634">
    <property type="term" value="C:nucleus"/>
    <property type="evidence" value="ECO:0007669"/>
    <property type="project" value="UniProtKB-SubCell"/>
</dbReference>
<name>T1KSI4_TETUR</name>
<dbReference type="GO" id="GO:0000981">
    <property type="term" value="F:DNA-binding transcription factor activity, RNA polymerase II-specific"/>
    <property type="evidence" value="ECO:0007669"/>
    <property type="project" value="TreeGrafter"/>
</dbReference>
<evidence type="ECO:0000256" key="1">
    <source>
        <dbReference type="ARBA" id="ARBA00004123"/>
    </source>
</evidence>
<dbReference type="OMA" id="WSHAISK"/>
<reference evidence="5" key="1">
    <citation type="submission" date="2011-08" db="EMBL/GenBank/DDBJ databases">
        <authorList>
            <person name="Rombauts S."/>
        </authorList>
    </citation>
    <scope>NUCLEOTIDE SEQUENCE</scope>
    <source>
        <strain evidence="5">London</strain>
    </source>
</reference>
<dbReference type="Proteomes" id="UP000015104">
    <property type="component" value="Unassembled WGS sequence"/>
</dbReference>
<dbReference type="InterPro" id="IPR051651">
    <property type="entry name" value="DMTF1_DNA-bind_reg"/>
</dbReference>
<protein>
    <submittedName>
        <fullName evidence="4">Uncharacterized protein</fullName>
    </submittedName>
</protein>
<evidence type="ECO:0000313" key="4">
    <source>
        <dbReference type="EnsemblMetazoa" id="tetur19g03250.1"/>
    </source>
</evidence>
<dbReference type="AlphaFoldDB" id="T1KSI4"/>
<keyword evidence="5" id="KW-1185">Reference proteome</keyword>
<dbReference type="KEGG" id="tut:107366868"/>
<dbReference type="STRING" id="32264.T1KSI4"/>
<dbReference type="EnsemblMetazoa" id="tetur19g03250.1">
    <property type="protein sequence ID" value="tetur19g03250.1"/>
    <property type="gene ID" value="tetur19g03250"/>
</dbReference>
<evidence type="ECO:0000256" key="2">
    <source>
        <dbReference type="ARBA" id="ARBA00023125"/>
    </source>
</evidence>
<dbReference type="OrthoDB" id="5812619at2759"/>
<reference evidence="4" key="2">
    <citation type="submission" date="2015-06" db="UniProtKB">
        <authorList>
            <consortium name="EnsemblMetazoa"/>
        </authorList>
    </citation>
    <scope>IDENTIFICATION</scope>
</reference>
<evidence type="ECO:0000256" key="3">
    <source>
        <dbReference type="ARBA" id="ARBA00023242"/>
    </source>
</evidence>
<dbReference type="GO" id="GO:0000978">
    <property type="term" value="F:RNA polymerase II cis-regulatory region sequence-specific DNA binding"/>
    <property type="evidence" value="ECO:0007669"/>
    <property type="project" value="TreeGrafter"/>
</dbReference>
<dbReference type="PANTHER" id="PTHR46380">
    <property type="entry name" value="CYCLIN-D-BINDING MYB-LIKE TRANSCRIPTION FACTOR 1"/>
    <property type="match status" value="1"/>
</dbReference>
<dbReference type="EMBL" id="CAEY01000425">
    <property type="status" value="NOT_ANNOTATED_CDS"/>
    <property type="molecule type" value="Genomic_DNA"/>
</dbReference>
<sequence>MSGDSMETNEDDGQNSEQIPKLHLCFPRVRQPSRKALEAFAEEYDIEILMGMFTEKEDKKIKRNFARFCEQYELTDNQITRCALLGFTVEDEEHVAEYRKAKEYVKNLGFYYWLARGLPNRLISAVYHRARKLLHPFRKQSELTESEKEEIINTAKSMEKCKNMFSKLGYTYDCAPRAVQKIIKTHVDLDKGIEFKKGYWQPKETMKLVQGILELIEIDIDELSEEHLRAELPWVELAKKVEMRSAESCRDHVPAMVANLDSIKREYKLLFNLKKQKRETTVE</sequence>
<dbReference type="HOGENOM" id="CLU_984575_0_0_1"/>
<organism evidence="4 5">
    <name type="scientific">Tetranychus urticae</name>
    <name type="common">Two-spotted spider mite</name>
    <dbReference type="NCBI Taxonomy" id="32264"/>
    <lineage>
        <taxon>Eukaryota</taxon>
        <taxon>Metazoa</taxon>
        <taxon>Ecdysozoa</taxon>
        <taxon>Arthropoda</taxon>
        <taxon>Chelicerata</taxon>
        <taxon>Arachnida</taxon>
        <taxon>Acari</taxon>
        <taxon>Acariformes</taxon>
        <taxon>Trombidiformes</taxon>
        <taxon>Prostigmata</taxon>
        <taxon>Eleutherengona</taxon>
        <taxon>Raphignathae</taxon>
        <taxon>Tetranychoidea</taxon>
        <taxon>Tetranychidae</taxon>
        <taxon>Tetranychus</taxon>
    </lineage>
</organism>
<comment type="subcellular location">
    <subcellularLocation>
        <location evidence="1">Nucleus</location>
    </subcellularLocation>
</comment>